<reference evidence="10 11" key="1">
    <citation type="submission" date="2017-02" db="EMBL/GenBank/DDBJ databases">
        <authorList>
            <person name="Peterson S.W."/>
        </authorList>
    </citation>
    <scope>NUCLEOTIDE SEQUENCE [LARGE SCALE GENOMIC DNA]</scope>
    <source>
        <strain evidence="10 11">DSM 9653</strain>
    </source>
</reference>
<feature type="transmembrane region" description="Helical" evidence="8">
    <location>
        <begin position="86"/>
        <end position="104"/>
    </location>
</feature>
<feature type="transmembrane region" description="Helical" evidence="8">
    <location>
        <begin position="116"/>
        <end position="140"/>
    </location>
</feature>
<feature type="transmembrane region" description="Helical" evidence="8">
    <location>
        <begin position="160"/>
        <end position="183"/>
    </location>
</feature>
<proteinExistence type="inferred from homology"/>
<sequence length="583" mass="60870">MTLAIARNRKREPALAAPLLPRLPLPEGLGLPALVVAVALLLGGLPFFRLVAAAFAPGGQFAPDAAFAEMASRSAMTATWHTLETASLSAAGALLVGGIVALALGVTDVRGKRPLAFAFVFSMMIAPQVAALAFLSLFAPNSQILALIGLAPAPGTPNPLLGRGGIVLVMALHHAPLVAITLWTGLRSIPQSLIEAAQMEGASHATITARIVVPVLRPQIVAAGLVAFVAGVGNFGIPALLGLPVNYLTLPTLIYRRLSSFGPSSLGETAALAVLVGTVAALGIVASALVARRQRGKIEIERPLEPFWRLGAARPFVAAGLWGLLALKLGLPLLALLSEALTPALGVALSWQTLTFDKFAEVLFRQAATMRAFRNSLAFAGAAAVILALLAIAFAYALERRLGKLRRPVELLIELPYALPGVVLAIACILIFLKPLPLIGVSIYGTPFIILFAYLARFLPLALKAPVAAMAQIEAHHEEAAKLDGANLWQMLRFIVAPILAPAAAVSALMVFLVAFNELTVSALLWSSGTETLGVVLFSLKEAGLAGEAAAVAVSASAVILAAMLVLDLLGRHLPQNILPWRL</sequence>
<keyword evidence="5 8" id="KW-0812">Transmembrane</keyword>
<evidence type="ECO:0000259" key="9">
    <source>
        <dbReference type="PROSITE" id="PS50928"/>
    </source>
</evidence>
<dbReference type="AlphaFoldDB" id="A0A1T5DDW6"/>
<name>A0A1T5DDW6_9HYPH</name>
<keyword evidence="2 8" id="KW-0813">Transport</keyword>
<dbReference type="EMBL" id="FUYX01000004">
    <property type="protein sequence ID" value="SKB69791.1"/>
    <property type="molecule type" value="Genomic_DNA"/>
</dbReference>
<feature type="domain" description="ABC transmembrane type-1" evidence="9">
    <location>
        <begin position="373"/>
        <end position="571"/>
    </location>
</feature>
<feature type="transmembrane region" description="Helical" evidence="8">
    <location>
        <begin position="549"/>
        <end position="570"/>
    </location>
</feature>
<keyword evidence="4" id="KW-0997">Cell inner membrane</keyword>
<feature type="transmembrane region" description="Helical" evidence="8">
    <location>
        <begin position="438"/>
        <end position="456"/>
    </location>
</feature>
<dbReference type="Pfam" id="PF00528">
    <property type="entry name" value="BPD_transp_1"/>
    <property type="match status" value="2"/>
</dbReference>
<feature type="transmembrane region" description="Helical" evidence="8">
    <location>
        <begin position="411"/>
        <end position="432"/>
    </location>
</feature>
<evidence type="ECO:0000256" key="4">
    <source>
        <dbReference type="ARBA" id="ARBA00022519"/>
    </source>
</evidence>
<feature type="transmembrane region" description="Helical" evidence="8">
    <location>
        <begin position="29"/>
        <end position="48"/>
    </location>
</feature>
<dbReference type="SUPFAM" id="SSF161098">
    <property type="entry name" value="MetI-like"/>
    <property type="match status" value="2"/>
</dbReference>
<evidence type="ECO:0000256" key="5">
    <source>
        <dbReference type="ARBA" id="ARBA00022692"/>
    </source>
</evidence>
<dbReference type="GO" id="GO:0005886">
    <property type="term" value="C:plasma membrane"/>
    <property type="evidence" value="ECO:0007669"/>
    <property type="project" value="UniProtKB-SubCell"/>
</dbReference>
<evidence type="ECO:0000256" key="3">
    <source>
        <dbReference type="ARBA" id="ARBA00022475"/>
    </source>
</evidence>
<evidence type="ECO:0000313" key="11">
    <source>
        <dbReference type="Proteomes" id="UP000190130"/>
    </source>
</evidence>
<dbReference type="Proteomes" id="UP000190130">
    <property type="component" value="Unassembled WGS sequence"/>
</dbReference>
<evidence type="ECO:0000256" key="7">
    <source>
        <dbReference type="ARBA" id="ARBA00023136"/>
    </source>
</evidence>
<feature type="transmembrane region" description="Helical" evidence="8">
    <location>
        <begin position="377"/>
        <end position="399"/>
    </location>
</feature>
<gene>
    <name evidence="10" type="ORF">SAMN05660750_01942</name>
</gene>
<evidence type="ECO:0000313" key="10">
    <source>
        <dbReference type="EMBL" id="SKB69791.1"/>
    </source>
</evidence>
<dbReference type="InterPro" id="IPR035906">
    <property type="entry name" value="MetI-like_sf"/>
</dbReference>
<evidence type="ECO:0000256" key="8">
    <source>
        <dbReference type="RuleBase" id="RU363032"/>
    </source>
</evidence>
<keyword evidence="3" id="KW-1003">Cell membrane</keyword>
<dbReference type="GO" id="GO:0055085">
    <property type="term" value="P:transmembrane transport"/>
    <property type="evidence" value="ECO:0007669"/>
    <property type="project" value="InterPro"/>
</dbReference>
<dbReference type="PANTHER" id="PTHR43357">
    <property type="entry name" value="INNER MEMBRANE ABC TRANSPORTER PERMEASE PROTEIN YDCV"/>
    <property type="match status" value="1"/>
</dbReference>
<evidence type="ECO:0000256" key="1">
    <source>
        <dbReference type="ARBA" id="ARBA00004429"/>
    </source>
</evidence>
<protein>
    <submittedName>
        <fullName evidence="10">Iron(III) transport system permease protein</fullName>
    </submittedName>
</protein>
<evidence type="ECO:0000256" key="6">
    <source>
        <dbReference type="ARBA" id="ARBA00022989"/>
    </source>
</evidence>
<organism evidence="10 11">
    <name type="scientific">Bosea thiooxidans</name>
    <dbReference type="NCBI Taxonomy" id="53254"/>
    <lineage>
        <taxon>Bacteria</taxon>
        <taxon>Pseudomonadati</taxon>
        <taxon>Pseudomonadota</taxon>
        <taxon>Alphaproteobacteria</taxon>
        <taxon>Hyphomicrobiales</taxon>
        <taxon>Boseaceae</taxon>
        <taxon>Bosea</taxon>
    </lineage>
</organism>
<keyword evidence="6 8" id="KW-1133">Transmembrane helix</keyword>
<feature type="transmembrane region" description="Helical" evidence="8">
    <location>
        <begin position="492"/>
        <end position="516"/>
    </location>
</feature>
<feature type="transmembrane region" description="Helical" evidence="8">
    <location>
        <begin position="220"/>
        <end position="250"/>
    </location>
</feature>
<keyword evidence="7 8" id="KW-0472">Membrane</keyword>
<dbReference type="Gene3D" id="1.10.3720.10">
    <property type="entry name" value="MetI-like"/>
    <property type="match status" value="2"/>
</dbReference>
<dbReference type="CDD" id="cd06261">
    <property type="entry name" value="TM_PBP2"/>
    <property type="match status" value="2"/>
</dbReference>
<evidence type="ECO:0000256" key="2">
    <source>
        <dbReference type="ARBA" id="ARBA00022448"/>
    </source>
</evidence>
<feature type="transmembrane region" description="Helical" evidence="8">
    <location>
        <begin position="270"/>
        <end position="291"/>
    </location>
</feature>
<dbReference type="InterPro" id="IPR000515">
    <property type="entry name" value="MetI-like"/>
</dbReference>
<comment type="similarity">
    <text evidence="8">Belongs to the binding-protein-dependent transport system permease family.</text>
</comment>
<dbReference type="OrthoDB" id="27542at2"/>
<dbReference type="RefSeq" id="WP_079591439.1">
    <property type="nucleotide sequence ID" value="NZ_FUYX01000004.1"/>
</dbReference>
<dbReference type="PROSITE" id="PS50928">
    <property type="entry name" value="ABC_TM1"/>
    <property type="match status" value="2"/>
</dbReference>
<feature type="transmembrane region" description="Helical" evidence="8">
    <location>
        <begin position="312"/>
        <end position="337"/>
    </location>
</feature>
<dbReference type="PANTHER" id="PTHR43357:SF3">
    <property type="entry name" value="FE(3+)-TRANSPORT SYSTEM PERMEASE PROTEIN FBPB 2"/>
    <property type="match status" value="1"/>
</dbReference>
<accession>A0A1T5DDW6</accession>
<feature type="domain" description="ABC transmembrane type-1" evidence="9">
    <location>
        <begin position="79"/>
        <end position="287"/>
    </location>
</feature>
<comment type="subcellular location">
    <subcellularLocation>
        <location evidence="1">Cell inner membrane</location>
        <topology evidence="1">Multi-pass membrane protein</topology>
    </subcellularLocation>
    <subcellularLocation>
        <location evidence="8">Cell membrane</location>
        <topology evidence="8">Multi-pass membrane protein</topology>
    </subcellularLocation>
</comment>